<accession>A0ABS9Z2F6</accession>
<dbReference type="Proteomes" id="UP001139104">
    <property type="component" value="Unassembled WGS sequence"/>
</dbReference>
<dbReference type="EMBL" id="JAIVFP010000001">
    <property type="protein sequence ID" value="MCI4681792.1"/>
    <property type="molecule type" value="Genomic_DNA"/>
</dbReference>
<sequence length="281" mass="30197">MRINYLSVAALAAVFAHAPQEAHAGSQFQPGTTTGLAIAAPLPEGLYDIILPNWGARDTHPATDVGVLTPAWIVWSTPWTLLGGRLGFDAATPVAQVSIDNPVGLNKAGWTNPLVEMSLKWDLGNHFFFGVHEGVHLPVEGPLEQIGVAYDFATFMQVAALSYLNDGWNLSATFLYGTGRNGTTVGSFAPSWFNYDLTATKTFGKWEIGAVGFGSTDLSSPYAGYARQSQFALGGLVGYNFGPVDLQLKLTTDVAEQNYGGRDTRLWANIVLPIWTAASRK</sequence>
<name>A0ABS9Z2F6_9HYPH</name>
<evidence type="ECO:0000313" key="3">
    <source>
        <dbReference type="Proteomes" id="UP001139104"/>
    </source>
</evidence>
<feature type="signal peptide" evidence="1">
    <location>
        <begin position="1"/>
        <end position="24"/>
    </location>
</feature>
<protein>
    <submittedName>
        <fullName evidence="2">Transporter</fullName>
    </submittedName>
</protein>
<keyword evidence="3" id="KW-1185">Reference proteome</keyword>
<evidence type="ECO:0000313" key="2">
    <source>
        <dbReference type="EMBL" id="MCI4681792.1"/>
    </source>
</evidence>
<reference evidence="2" key="1">
    <citation type="journal article" date="2022" name="ISME J.">
        <title>Identification of active gaseous-alkane degraders at natural gas seeps.</title>
        <authorList>
            <person name="Farhan Ul Haque M."/>
            <person name="Hernandez M."/>
            <person name="Crombie A.T."/>
            <person name="Murrell J.C."/>
        </authorList>
    </citation>
    <scope>NUCLEOTIDE SEQUENCE</scope>
    <source>
        <strain evidence="2">PC2</strain>
    </source>
</reference>
<comment type="caution">
    <text evidence="2">The sequence shown here is derived from an EMBL/GenBank/DDBJ whole genome shotgun (WGS) entry which is preliminary data.</text>
</comment>
<dbReference type="RefSeq" id="WP_243065837.1">
    <property type="nucleotide sequence ID" value="NZ_JAIVFK010000003.1"/>
</dbReference>
<organism evidence="2 3">
    <name type="scientific">Candidatus Rhodoblastus alkanivorans</name>
    <dbReference type="NCBI Taxonomy" id="2954117"/>
    <lineage>
        <taxon>Bacteria</taxon>
        <taxon>Pseudomonadati</taxon>
        <taxon>Pseudomonadota</taxon>
        <taxon>Alphaproteobacteria</taxon>
        <taxon>Hyphomicrobiales</taxon>
        <taxon>Rhodoblastaceae</taxon>
        <taxon>Rhodoblastus</taxon>
    </lineage>
</organism>
<gene>
    <name evidence="2" type="ORF">K2U94_03275</name>
</gene>
<keyword evidence="1" id="KW-0732">Signal</keyword>
<evidence type="ECO:0000256" key="1">
    <source>
        <dbReference type="SAM" id="SignalP"/>
    </source>
</evidence>
<proteinExistence type="predicted"/>
<dbReference type="Pfam" id="PF13557">
    <property type="entry name" value="Phenol_MetA_deg"/>
    <property type="match status" value="1"/>
</dbReference>
<feature type="chain" id="PRO_5045799826" evidence="1">
    <location>
        <begin position="25"/>
        <end position="281"/>
    </location>
</feature>
<dbReference type="InterPro" id="IPR025737">
    <property type="entry name" value="FApF"/>
</dbReference>